<dbReference type="InterPro" id="IPR036259">
    <property type="entry name" value="MFS_trans_sf"/>
</dbReference>
<dbReference type="PROSITE" id="PS50850">
    <property type="entry name" value="MFS"/>
    <property type="match status" value="1"/>
</dbReference>
<evidence type="ECO:0000256" key="3">
    <source>
        <dbReference type="ARBA" id="ARBA00022475"/>
    </source>
</evidence>
<keyword evidence="5 8" id="KW-1133">Transmembrane helix</keyword>
<keyword evidence="11" id="KW-1185">Reference proteome</keyword>
<gene>
    <name evidence="10" type="ORF">GNZ18_20555</name>
</gene>
<evidence type="ECO:0000313" key="11">
    <source>
        <dbReference type="Proteomes" id="UP000432015"/>
    </source>
</evidence>
<evidence type="ECO:0000259" key="9">
    <source>
        <dbReference type="PROSITE" id="PS50850"/>
    </source>
</evidence>
<evidence type="ECO:0000256" key="8">
    <source>
        <dbReference type="SAM" id="Phobius"/>
    </source>
</evidence>
<dbReference type="GO" id="GO:0005886">
    <property type="term" value="C:plasma membrane"/>
    <property type="evidence" value="ECO:0007669"/>
    <property type="project" value="UniProtKB-SubCell"/>
</dbReference>
<evidence type="ECO:0000313" key="10">
    <source>
        <dbReference type="EMBL" id="MUN38977.1"/>
    </source>
</evidence>
<feature type="transmembrane region" description="Helical" evidence="8">
    <location>
        <begin position="24"/>
        <end position="49"/>
    </location>
</feature>
<accession>A0A7K1L3K5</accession>
<dbReference type="Proteomes" id="UP000432015">
    <property type="component" value="Unassembled WGS sequence"/>
</dbReference>
<dbReference type="PANTHER" id="PTHR42718:SF46">
    <property type="entry name" value="BLR6921 PROTEIN"/>
    <property type="match status" value="1"/>
</dbReference>
<dbReference type="InterPro" id="IPR020846">
    <property type="entry name" value="MFS_dom"/>
</dbReference>
<feature type="transmembrane region" description="Helical" evidence="8">
    <location>
        <begin position="150"/>
        <end position="171"/>
    </location>
</feature>
<feature type="domain" description="Major facilitator superfamily (MFS) profile" evidence="9">
    <location>
        <begin position="25"/>
        <end position="477"/>
    </location>
</feature>
<feature type="transmembrane region" description="Helical" evidence="8">
    <location>
        <begin position="121"/>
        <end position="143"/>
    </location>
</feature>
<dbReference type="PANTHER" id="PTHR42718">
    <property type="entry name" value="MAJOR FACILITATOR SUPERFAMILY MULTIDRUG TRANSPORTER MFSC"/>
    <property type="match status" value="1"/>
</dbReference>
<evidence type="ECO:0000256" key="6">
    <source>
        <dbReference type="ARBA" id="ARBA00023136"/>
    </source>
</evidence>
<name>A0A7K1L3K5_9ACTN</name>
<comment type="subcellular location">
    <subcellularLocation>
        <location evidence="1">Cell membrane</location>
        <topology evidence="1">Multi-pass membrane protein</topology>
    </subcellularLocation>
</comment>
<evidence type="ECO:0000256" key="4">
    <source>
        <dbReference type="ARBA" id="ARBA00022692"/>
    </source>
</evidence>
<dbReference type="AlphaFoldDB" id="A0A7K1L3K5"/>
<keyword evidence="3" id="KW-1003">Cell membrane</keyword>
<feature type="transmembrane region" description="Helical" evidence="8">
    <location>
        <begin position="406"/>
        <end position="431"/>
    </location>
</feature>
<reference evidence="10 11" key="1">
    <citation type="submission" date="2019-11" db="EMBL/GenBank/DDBJ databases">
        <authorList>
            <person name="Cao P."/>
        </authorList>
    </citation>
    <scope>NUCLEOTIDE SEQUENCE [LARGE SCALE GENOMIC DNA]</scope>
    <source>
        <strain evidence="10 11">NEAU-AAG5</strain>
    </source>
</reference>
<feature type="transmembrane region" description="Helical" evidence="8">
    <location>
        <begin position="373"/>
        <end position="394"/>
    </location>
</feature>
<feature type="transmembrane region" description="Helical" evidence="8">
    <location>
        <begin position="61"/>
        <end position="79"/>
    </location>
</feature>
<evidence type="ECO:0000256" key="1">
    <source>
        <dbReference type="ARBA" id="ARBA00004651"/>
    </source>
</evidence>
<dbReference type="GO" id="GO:0022857">
    <property type="term" value="F:transmembrane transporter activity"/>
    <property type="evidence" value="ECO:0007669"/>
    <property type="project" value="InterPro"/>
</dbReference>
<feature type="transmembrane region" description="Helical" evidence="8">
    <location>
        <begin position="177"/>
        <end position="199"/>
    </location>
</feature>
<protein>
    <submittedName>
        <fullName evidence="10">MFS transporter</fullName>
    </submittedName>
</protein>
<dbReference type="SUPFAM" id="SSF103473">
    <property type="entry name" value="MFS general substrate transporter"/>
    <property type="match status" value="1"/>
</dbReference>
<comment type="caution">
    <text evidence="10">The sequence shown here is derived from an EMBL/GenBank/DDBJ whole genome shotgun (WGS) entry which is preliminary data.</text>
</comment>
<dbReference type="CDD" id="cd17321">
    <property type="entry name" value="MFS_MMR_MDR_like"/>
    <property type="match status" value="1"/>
</dbReference>
<keyword evidence="2" id="KW-0813">Transport</keyword>
<proteinExistence type="predicted"/>
<evidence type="ECO:0000256" key="2">
    <source>
        <dbReference type="ARBA" id="ARBA00022448"/>
    </source>
</evidence>
<dbReference type="InterPro" id="IPR005829">
    <property type="entry name" value="Sugar_transporter_CS"/>
</dbReference>
<evidence type="ECO:0000256" key="7">
    <source>
        <dbReference type="SAM" id="MobiDB-lite"/>
    </source>
</evidence>
<dbReference type="EMBL" id="WOFH01000007">
    <property type="protein sequence ID" value="MUN38977.1"/>
    <property type="molecule type" value="Genomic_DNA"/>
</dbReference>
<feature type="region of interest" description="Disordered" evidence="7">
    <location>
        <begin position="477"/>
        <end position="498"/>
    </location>
</feature>
<feature type="transmembrane region" description="Helical" evidence="8">
    <location>
        <begin position="211"/>
        <end position="231"/>
    </location>
</feature>
<dbReference type="Gene3D" id="1.20.1250.20">
    <property type="entry name" value="MFS general substrate transporter like domains"/>
    <property type="match status" value="1"/>
</dbReference>
<dbReference type="Pfam" id="PF07690">
    <property type="entry name" value="MFS_1"/>
    <property type="match status" value="1"/>
</dbReference>
<feature type="transmembrane region" description="Helical" evidence="8">
    <location>
        <begin position="91"/>
        <end position="109"/>
    </location>
</feature>
<keyword evidence="4 8" id="KW-0812">Transmembrane</keyword>
<feature type="transmembrane region" description="Helical" evidence="8">
    <location>
        <begin position="243"/>
        <end position="263"/>
    </location>
</feature>
<dbReference type="InterPro" id="IPR011701">
    <property type="entry name" value="MFS"/>
</dbReference>
<feature type="transmembrane region" description="Helical" evidence="8">
    <location>
        <begin position="451"/>
        <end position="471"/>
    </location>
</feature>
<feature type="transmembrane region" description="Helical" evidence="8">
    <location>
        <begin position="284"/>
        <end position="304"/>
    </location>
</feature>
<keyword evidence="6 8" id="KW-0472">Membrane</keyword>
<organism evidence="10 11">
    <name type="scientific">Actinomadura litoris</name>
    <dbReference type="NCBI Taxonomy" id="2678616"/>
    <lineage>
        <taxon>Bacteria</taxon>
        <taxon>Bacillati</taxon>
        <taxon>Actinomycetota</taxon>
        <taxon>Actinomycetes</taxon>
        <taxon>Streptosporangiales</taxon>
        <taxon>Thermomonosporaceae</taxon>
        <taxon>Actinomadura</taxon>
    </lineage>
</organism>
<dbReference type="PROSITE" id="PS00216">
    <property type="entry name" value="SUGAR_TRANSPORT_1"/>
    <property type="match status" value="1"/>
</dbReference>
<dbReference type="Gene3D" id="1.20.1720.10">
    <property type="entry name" value="Multidrug resistance protein D"/>
    <property type="match status" value="1"/>
</dbReference>
<evidence type="ECO:0000256" key="5">
    <source>
        <dbReference type="ARBA" id="ARBA00022989"/>
    </source>
</evidence>
<dbReference type="PRINTS" id="PR01036">
    <property type="entry name" value="TCRTETB"/>
</dbReference>
<sequence length="498" mass="50554">MTQLADGPVGPGRLGFLGTGRGRIVLALLCLVAFVDLIDASIVNVALPAMKDDLDFSQQSLQWVPSGYLLTYGGFMLLGGRFADLLGRRRVLVAGTALFGVASVLGGLAQNEQTMVAARLAQGLGAALMSPAALSVLTTAFVGRDRSAALGVWGGVAGAASAIGVLAGGALTDGPGWRWVMWVNPPAVAVIVAGALWLLADDRRKAAPRTFDLPGAVLVTGGMLLLVYALVEAPEKGWDTARTWTSIAGALVLLALFTANEARSRNPLLPLSIFKIRGLPGADVAQFVAMAGFIAMFFFLSLYMQLVLHYSPVRTGLAYLPLTVAVGAGSGLTAGLIPRVGTRPLIIAGLLIGAAGMGLLARCPVEGGYVRDLLPGLVVVGVGLALVFVAVTTAANAGVPADRAGLAAALINASSQVGGALGLAVFSAMATSRTDDLLAAGAAPAVALTEGFQRALLGAAAFIVAAAVIALRATNTRGEHQEGHDAPSPAAAEGAERA</sequence>
<feature type="transmembrane region" description="Helical" evidence="8">
    <location>
        <begin position="316"/>
        <end position="337"/>
    </location>
</feature>
<feature type="transmembrane region" description="Helical" evidence="8">
    <location>
        <begin position="344"/>
        <end position="361"/>
    </location>
</feature>
<dbReference type="RefSeq" id="WP_156218169.1">
    <property type="nucleotide sequence ID" value="NZ_WOFH01000007.1"/>
</dbReference>